<comment type="caution">
    <text evidence="1">The sequence shown here is derived from an EMBL/GenBank/DDBJ whole genome shotgun (WGS) entry which is preliminary data.</text>
</comment>
<dbReference type="EMBL" id="JARK01001466">
    <property type="protein sequence ID" value="EYB98561.1"/>
    <property type="molecule type" value="Genomic_DNA"/>
</dbReference>
<gene>
    <name evidence="1" type="primary">Acey_s0130.g1540</name>
    <name evidence="1" type="synonym">Acey-Y73B6BL.27</name>
    <name evidence="1" type="ORF">Y032_0130g1540</name>
</gene>
<evidence type="ECO:0000313" key="2">
    <source>
        <dbReference type="Proteomes" id="UP000024635"/>
    </source>
</evidence>
<dbReference type="OrthoDB" id="6146649at2759"/>
<dbReference type="AlphaFoldDB" id="A0A016T7G0"/>
<reference evidence="2" key="1">
    <citation type="journal article" date="2015" name="Nat. Genet.">
        <title>The genome and transcriptome of the zoonotic hookworm Ancylostoma ceylanicum identify infection-specific gene families.</title>
        <authorList>
            <person name="Schwarz E.M."/>
            <person name="Hu Y."/>
            <person name="Antoshechkin I."/>
            <person name="Miller M.M."/>
            <person name="Sternberg P.W."/>
            <person name="Aroian R.V."/>
        </authorList>
    </citation>
    <scope>NUCLEOTIDE SEQUENCE</scope>
    <source>
        <strain evidence="2">HY135</strain>
    </source>
</reference>
<name>A0A016T7G0_9BILA</name>
<protein>
    <submittedName>
        <fullName evidence="1">Uncharacterized protein</fullName>
    </submittedName>
</protein>
<dbReference type="Proteomes" id="UP000024635">
    <property type="component" value="Unassembled WGS sequence"/>
</dbReference>
<proteinExistence type="predicted"/>
<organism evidence="1 2">
    <name type="scientific">Ancylostoma ceylanicum</name>
    <dbReference type="NCBI Taxonomy" id="53326"/>
    <lineage>
        <taxon>Eukaryota</taxon>
        <taxon>Metazoa</taxon>
        <taxon>Ecdysozoa</taxon>
        <taxon>Nematoda</taxon>
        <taxon>Chromadorea</taxon>
        <taxon>Rhabditida</taxon>
        <taxon>Rhabditina</taxon>
        <taxon>Rhabditomorpha</taxon>
        <taxon>Strongyloidea</taxon>
        <taxon>Ancylostomatidae</taxon>
        <taxon>Ancylostomatinae</taxon>
        <taxon>Ancylostoma</taxon>
    </lineage>
</organism>
<sequence>MDASSTSQCHDGDHDSAPGPLGCKYDDTLTELQIHLVIPGIREKTFMKASNTQVFLKSDSTSLSCHVEIIKVDKKVKPPCKTIVDRRYYEFLAKCKSLNFMSCQTLYFCEPLLRSIITTHML</sequence>
<accession>A0A016T7G0</accession>
<keyword evidence="2" id="KW-1185">Reference proteome</keyword>
<evidence type="ECO:0000313" key="1">
    <source>
        <dbReference type="EMBL" id="EYB98561.1"/>
    </source>
</evidence>